<feature type="non-terminal residue" evidence="1">
    <location>
        <position position="167"/>
    </location>
</feature>
<protein>
    <submittedName>
        <fullName evidence="1">N-acetyltransferase</fullName>
    </submittedName>
</protein>
<dbReference type="EMBL" id="SCJN01001693">
    <property type="protein sequence ID" value="RXC65846.1"/>
    <property type="molecule type" value="Genomic_DNA"/>
</dbReference>
<name>A0A444QZJ5_ECOLX</name>
<dbReference type="PANTHER" id="PTHR41368:SF1">
    <property type="entry name" value="PROTEIN YGHO"/>
    <property type="match status" value="1"/>
</dbReference>
<dbReference type="GO" id="GO:0016740">
    <property type="term" value="F:transferase activity"/>
    <property type="evidence" value="ECO:0007669"/>
    <property type="project" value="UniProtKB-KW"/>
</dbReference>
<dbReference type="SUPFAM" id="SSF55729">
    <property type="entry name" value="Acyl-CoA N-acyltransferases (Nat)"/>
    <property type="match status" value="1"/>
</dbReference>
<feature type="non-terminal residue" evidence="1">
    <location>
        <position position="1"/>
    </location>
</feature>
<dbReference type="AlphaFoldDB" id="A0A444QZJ5"/>
<reference evidence="1 2" key="1">
    <citation type="submission" date="2019-01" db="EMBL/GenBank/DDBJ databases">
        <title>Genomic analysis of febrile catheter-associated UTI E. coli isolates.</title>
        <authorList>
            <person name="Potter R."/>
            <person name="Zou Z."/>
            <person name="Henderson J."/>
            <person name="Dantas G."/>
        </authorList>
    </citation>
    <scope>NUCLEOTIDE SEQUENCE [LARGE SCALE GENOMIC DNA]</scope>
    <source>
        <strain evidence="1 2">29_CAASB</strain>
    </source>
</reference>
<gene>
    <name evidence="1" type="ORF">EPS76_37000</name>
</gene>
<proteinExistence type="predicted"/>
<keyword evidence="1" id="KW-0808">Transferase</keyword>
<dbReference type="PANTHER" id="PTHR41368">
    <property type="entry name" value="PROTEIN YGHO"/>
    <property type="match status" value="1"/>
</dbReference>
<evidence type="ECO:0000313" key="2">
    <source>
        <dbReference type="Proteomes" id="UP000288730"/>
    </source>
</evidence>
<dbReference type="InterPro" id="IPR016181">
    <property type="entry name" value="Acyl_CoA_acyltransferase"/>
</dbReference>
<dbReference type="Proteomes" id="UP000288730">
    <property type="component" value="Unassembled WGS sequence"/>
</dbReference>
<sequence length="167" mass="18871">IWQAWVAKKAGQIVGRITAQIDTLHRERYGEDTGHFGMIDAIDDPQVFAALFGAAEAWLKSQGASKISGPFSLNINQESGLLIEGFDTPPCAMMPHGKPWYAAHIEQLGYHKGIDLLAWWMQRADLTFSPALKKLMDQVRKKVTIRCINRQRFAEEMQILREIFNSG</sequence>
<accession>A0A444QZJ5</accession>
<comment type="caution">
    <text evidence="1">The sequence shown here is derived from an EMBL/GenBank/DDBJ whole genome shotgun (WGS) entry which is preliminary data.</text>
</comment>
<dbReference type="InterPro" id="IPR039968">
    <property type="entry name" value="BcerS-like"/>
</dbReference>
<evidence type="ECO:0000313" key="1">
    <source>
        <dbReference type="EMBL" id="RXC65846.1"/>
    </source>
</evidence>
<organism evidence="1 2">
    <name type="scientific">Escherichia coli</name>
    <dbReference type="NCBI Taxonomy" id="562"/>
    <lineage>
        <taxon>Bacteria</taxon>
        <taxon>Pseudomonadati</taxon>
        <taxon>Pseudomonadota</taxon>
        <taxon>Gammaproteobacteria</taxon>
        <taxon>Enterobacterales</taxon>
        <taxon>Enterobacteriaceae</taxon>
        <taxon>Escherichia</taxon>
    </lineage>
</organism>